<comment type="subcellular location">
    <subcellularLocation>
        <location evidence="1">Mitochondrion inner membrane</location>
        <topology evidence="1">Single-pass membrane protein</topology>
    </subcellularLocation>
</comment>
<keyword evidence="1" id="KW-0811">Translocation</keyword>
<comment type="similarity">
    <text evidence="1">Belongs to the TIM50 family.</text>
</comment>
<keyword evidence="1" id="KW-0496">Mitochondrion</keyword>
<comment type="function">
    <text evidence="1">Essential component of the TIM23 complex, a complex that mediates the translocation of transit peptide-containing proteins across the mitochondrial inner membrane.</text>
</comment>
<dbReference type="Pfam" id="PF03031">
    <property type="entry name" value="NIF"/>
    <property type="match status" value="1"/>
</dbReference>
<comment type="subunit">
    <text evidence="1">Component of the TIM23 complex.</text>
</comment>
<evidence type="ECO:0000313" key="3">
    <source>
        <dbReference type="EMBL" id="TYG72095.1"/>
    </source>
</evidence>
<keyword evidence="1" id="KW-0813">Transport</keyword>
<dbReference type="AlphaFoldDB" id="A0A5D2CV38"/>
<dbReference type="SUPFAM" id="SSF56784">
    <property type="entry name" value="HAD-like"/>
    <property type="match status" value="1"/>
</dbReference>
<evidence type="ECO:0000313" key="4">
    <source>
        <dbReference type="Proteomes" id="UP000323506"/>
    </source>
</evidence>
<dbReference type="GO" id="GO:0015031">
    <property type="term" value="P:protein transport"/>
    <property type="evidence" value="ECO:0007669"/>
    <property type="project" value="UniProtKB-KW"/>
</dbReference>
<keyword evidence="1" id="KW-0809">Transit peptide</keyword>
<dbReference type="GO" id="GO:0005744">
    <property type="term" value="C:TIM23 mitochondrial import inner membrane translocase complex"/>
    <property type="evidence" value="ECO:0007669"/>
    <property type="project" value="UniProtKB-UniRule"/>
</dbReference>
<organism evidence="3 4">
    <name type="scientific">Gossypium darwinii</name>
    <name type="common">Darwin's cotton</name>
    <name type="synonym">Gossypium barbadense var. darwinii</name>
    <dbReference type="NCBI Taxonomy" id="34276"/>
    <lineage>
        <taxon>Eukaryota</taxon>
        <taxon>Viridiplantae</taxon>
        <taxon>Streptophyta</taxon>
        <taxon>Embryophyta</taxon>
        <taxon>Tracheophyta</taxon>
        <taxon>Spermatophyta</taxon>
        <taxon>Magnoliopsida</taxon>
        <taxon>eudicotyledons</taxon>
        <taxon>Gunneridae</taxon>
        <taxon>Pentapetalae</taxon>
        <taxon>rosids</taxon>
        <taxon>malvids</taxon>
        <taxon>Malvales</taxon>
        <taxon>Malvaceae</taxon>
        <taxon>Malvoideae</taxon>
        <taxon>Gossypium</taxon>
    </lineage>
</organism>
<dbReference type="PANTHER" id="PTHR12210">
    <property type="entry name" value="DULLARD PROTEIN PHOSPHATASE"/>
    <property type="match status" value="1"/>
</dbReference>
<keyword evidence="4" id="KW-1185">Reference proteome</keyword>
<dbReference type="Gene3D" id="3.40.50.1000">
    <property type="entry name" value="HAD superfamily/HAD-like"/>
    <property type="match status" value="1"/>
</dbReference>
<protein>
    <recommendedName>
        <fullName evidence="1">Mitochondrial import inner membrane translocase subunit TIM50</fullName>
    </recommendedName>
</protein>
<dbReference type="Proteomes" id="UP000323506">
    <property type="component" value="Chromosome D05"/>
</dbReference>
<name>A0A5D2CV38_GOSDA</name>
<dbReference type="InterPro" id="IPR023214">
    <property type="entry name" value="HAD_sf"/>
</dbReference>
<accession>A0A5D2CV38</accession>
<dbReference type="InterPro" id="IPR050365">
    <property type="entry name" value="TIM50"/>
</dbReference>
<dbReference type="PROSITE" id="PS50969">
    <property type="entry name" value="FCP1"/>
    <property type="match status" value="1"/>
</dbReference>
<gene>
    <name evidence="3" type="ORF">ES288_D05G452600v1</name>
</gene>
<proteinExistence type="inferred from homology"/>
<feature type="domain" description="FCP1 homology" evidence="2">
    <location>
        <begin position="1"/>
        <end position="89"/>
    </location>
</feature>
<dbReference type="EMBL" id="CM017705">
    <property type="protein sequence ID" value="TYG72095.1"/>
    <property type="molecule type" value="Genomic_DNA"/>
</dbReference>
<keyword evidence="1" id="KW-0653">Protein transport</keyword>
<dbReference type="InterPro" id="IPR004274">
    <property type="entry name" value="FCP1_dom"/>
</dbReference>
<sequence>MRYVDPACERLDTNHCIRYRLSRGATKYQDGKHYRDLSKLNRDPTKILYVSAHAFDSSLQPENCVPIKPYKVETDDTALLDLIPFLECKSYVVAFSSAHRLCSNFMFPIFIC</sequence>
<evidence type="ECO:0000256" key="1">
    <source>
        <dbReference type="RuleBase" id="RU365079"/>
    </source>
</evidence>
<evidence type="ECO:0000259" key="2">
    <source>
        <dbReference type="PROSITE" id="PS50969"/>
    </source>
</evidence>
<dbReference type="SMART" id="SM00577">
    <property type="entry name" value="CPDc"/>
    <property type="match status" value="1"/>
</dbReference>
<reference evidence="3 4" key="1">
    <citation type="submission" date="2019-06" db="EMBL/GenBank/DDBJ databases">
        <title>WGS assembly of Gossypium darwinii.</title>
        <authorList>
            <person name="Chen Z.J."/>
            <person name="Sreedasyam A."/>
            <person name="Ando A."/>
            <person name="Song Q."/>
            <person name="De L."/>
            <person name="Hulse-Kemp A."/>
            <person name="Ding M."/>
            <person name="Ye W."/>
            <person name="Kirkbride R."/>
            <person name="Jenkins J."/>
            <person name="Plott C."/>
            <person name="Lovell J."/>
            <person name="Lin Y.-M."/>
            <person name="Vaughn R."/>
            <person name="Liu B."/>
            <person name="Li W."/>
            <person name="Simpson S."/>
            <person name="Scheffler B."/>
            <person name="Saski C."/>
            <person name="Grover C."/>
            <person name="Hu G."/>
            <person name="Conover J."/>
            <person name="Carlson J."/>
            <person name="Shu S."/>
            <person name="Boston L."/>
            <person name="Williams M."/>
            <person name="Peterson D."/>
            <person name="Mcgee K."/>
            <person name="Jones D."/>
            <person name="Wendel J."/>
            <person name="Stelly D."/>
            <person name="Grimwood J."/>
            <person name="Schmutz J."/>
        </authorList>
    </citation>
    <scope>NUCLEOTIDE SEQUENCE [LARGE SCALE GENOMIC DNA]</scope>
    <source>
        <strain evidence="3">1808015.09</strain>
    </source>
</reference>
<dbReference type="InterPro" id="IPR036412">
    <property type="entry name" value="HAD-like_sf"/>
</dbReference>